<dbReference type="EMBL" id="CAJOBI010310960">
    <property type="protein sequence ID" value="CAF5170556.1"/>
    <property type="molecule type" value="Genomic_DNA"/>
</dbReference>
<accession>A0A8S3GRB8</accession>
<dbReference type="Proteomes" id="UP000676336">
    <property type="component" value="Unassembled WGS sequence"/>
</dbReference>
<name>A0A8S3GRB8_9BILA</name>
<dbReference type="AlphaFoldDB" id="A0A8S3GRB8"/>
<evidence type="ECO:0000313" key="2">
    <source>
        <dbReference type="Proteomes" id="UP000676336"/>
    </source>
</evidence>
<reference evidence="1" key="1">
    <citation type="submission" date="2021-02" db="EMBL/GenBank/DDBJ databases">
        <authorList>
            <person name="Nowell W R."/>
        </authorList>
    </citation>
    <scope>NUCLEOTIDE SEQUENCE</scope>
</reference>
<protein>
    <submittedName>
        <fullName evidence="1">Uncharacterized protein</fullName>
    </submittedName>
</protein>
<sequence length="122" mass="13496">MHKIKTDLIYVHRNALIGKKSGQPVNKGGCTRLGEVCTTSSDYCDHDDPESDHCVVCYRFWGSLTGKGHEKCGCSYGSVTVDPDTYRVNSNVCNGPDRSGNSVCCTRVAPPGERYYRSNKHF</sequence>
<comment type="caution">
    <text evidence="1">The sequence shown here is derived from an EMBL/GenBank/DDBJ whole genome shotgun (WGS) entry which is preliminary data.</text>
</comment>
<evidence type="ECO:0000313" key="1">
    <source>
        <dbReference type="EMBL" id="CAF5170556.1"/>
    </source>
</evidence>
<gene>
    <name evidence="1" type="ORF">SMN809_LOCUS65465</name>
</gene>
<organism evidence="1 2">
    <name type="scientific">Rotaria magnacalcarata</name>
    <dbReference type="NCBI Taxonomy" id="392030"/>
    <lineage>
        <taxon>Eukaryota</taxon>
        <taxon>Metazoa</taxon>
        <taxon>Spiralia</taxon>
        <taxon>Gnathifera</taxon>
        <taxon>Rotifera</taxon>
        <taxon>Eurotatoria</taxon>
        <taxon>Bdelloidea</taxon>
        <taxon>Philodinida</taxon>
        <taxon>Philodinidae</taxon>
        <taxon>Rotaria</taxon>
    </lineage>
</organism>
<proteinExistence type="predicted"/>